<proteinExistence type="inferred from homology"/>
<comment type="similarity">
    <text evidence="2 6">Belongs to the class-I pyridoxal-phosphate-dependent aminotransferase family.</text>
</comment>
<comment type="caution">
    <text evidence="8">The sequence shown here is derived from an EMBL/GenBank/DDBJ whole genome shotgun (WGS) entry which is preliminary data.</text>
</comment>
<dbReference type="RefSeq" id="WP_195963666.1">
    <property type="nucleotide sequence ID" value="NZ_JACJLL010000003.1"/>
</dbReference>
<name>A0ABS2FD92_9CLOT</name>
<protein>
    <recommendedName>
        <fullName evidence="6">Aminotransferase</fullName>
        <ecNumber evidence="6">2.6.1.-</ecNumber>
    </recommendedName>
</protein>
<accession>A0ABS2FD92</accession>
<dbReference type="InterPro" id="IPR015424">
    <property type="entry name" value="PyrdxlP-dep_Trfase"/>
</dbReference>
<dbReference type="InterPro" id="IPR050596">
    <property type="entry name" value="AspAT/PAT-like"/>
</dbReference>
<evidence type="ECO:0000313" key="9">
    <source>
        <dbReference type="Proteomes" id="UP000767334"/>
    </source>
</evidence>
<evidence type="ECO:0000259" key="7">
    <source>
        <dbReference type="Pfam" id="PF00155"/>
    </source>
</evidence>
<dbReference type="Gene3D" id="3.40.640.10">
    <property type="entry name" value="Type I PLP-dependent aspartate aminotransferase-like (Major domain)"/>
    <property type="match status" value="1"/>
</dbReference>
<dbReference type="Proteomes" id="UP000767334">
    <property type="component" value="Unassembled WGS sequence"/>
</dbReference>
<evidence type="ECO:0000256" key="4">
    <source>
        <dbReference type="ARBA" id="ARBA00022679"/>
    </source>
</evidence>
<comment type="cofactor">
    <cofactor evidence="1 6">
        <name>pyridoxal 5'-phosphate</name>
        <dbReference type="ChEBI" id="CHEBI:597326"/>
    </cofactor>
</comment>
<keyword evidence="5" id="KW-0663">Pyridoxal phosphate</keyword>
<dbReference type="CDD" id="cd00609">
    <property type="entry name" value="AAT_like"/>
    <property type="match status" value="1"/>
</dbReference>
<gene>
    <name evidence="8" type="ORF">H6A19_00905</name>
</gene>
<evidence type="ECO:0000256" key="6">
    <source>
        <dbReference type="RuleBase" id="RU000481"/>
    </source>
</evidence>
<evidence type="ECO:0000313" key="8">
    <source>
        <dbReference type="EMBL" id="MBM6817908.1"/>
    </source>
</evidence>
<dbReference type="PANTHER" id="PTHR46383">
    <property type="entry name" value="ASPARTATE AMINOTRANSFERASE"/>
    <property type="match status" value="1"/>
</dbReference>
<organism evidence="8 9">
    <name type="scientific">Clostridium saudiense</name>
    <dbReference type="NCBI Taxonomy" id="1414720"/>
    <lineage>
        <taxon>Bacteria</taxon>
        <taxon>Bacillati</taxon>
        <taxon>Bacillota</taxon>
        <taxon>Clostridia</taxon>
        <taxon>Eubacteriales</taxon>
        <taxon>Clostridiaceae</taxon>
        <taxon>Clostridium</taxon>
    </lineage>
</organism>
<dbReference type="GO" id="GO:0008483">
    <property type="term" value="F:transaminase activity"/>
    <property type="evidence" value="ECO:0007669"/>
    <property type="project" value="UniProtKB-KW"/>
</dbReference>
<keyword evidence="4 6" id="KW-0808">Transferase</keyword>
<dbReference type="InterPro" id="IPR004839">
    <property type="entry name" value="Aminotransferase_I/II_large"/>
</dbReference>
<dbReference type="EC" id="2.6.1.-" evidence="6"/>
<keyword evidence="9" id="KW-1185">Reference proteome</keyword>
<dbReference type="EMBL" id="JACJLL010000003">
    <property type="protein sequence ID" value="MBM6817908.1"/>
    <property type="molecule type" value="Genomic_DNA"/>
</dbReference>
<dbReference type="Gene3D" id="3.90.1150.10">
    <property type="entry name" value="Aspartate Aminotransferase, domain 1"/>
    <property type="match status" value="1"/>
</dbReference>
<dbReference type="Pfam" id="PF00155">
    <property type="entry name" value="Aminotran_1_2"/>
    <property type="match status" value="1"/>
</dbReference>
<dbReference type="PANTHER" id="PTHR46383:SF1">
    <property type="entry name" value="ASPARTATE AMINOTRANSFERASE"/>
    <property type="match status" value="1"/>
</dbReference>
<dbReference type="SUPFAM" id="SSF53383">
    <property type="entry name" value="PLP-dependent transferases"/>
    <property type="match status" value="1"/>
</dbReference>
<dbReference type="InterPro" id="IPR015421">
    <property type="entry name" value="PyrdxlP-dep_Trfase_major"/>
</dbReference>
<evidence type="ECO:0000256" key="2">
    <source>
        <dbReference type="ARBA" id="ARBA00007441"/>
    </source>
</evidence>
<sequence length="397" mass="44240">MELSRKAQRIEASVTLAITAKAKEMKENGIDVISFGAGEPDFNTPANIINAAIKAMEEGNTKYTNVNGILPLREAICKKFKEDNGLIYKPSQIVVSTGAKQSLANVFLAILNPGDEVIVPNPYWVSYPELIGLADGKAVFVESDETSSYKFTKENLEKVVTEKTKAIILNTPNNPTGTIYNKEELIEIAEFAKKHDLIIVSDEMYEKLIYDGEKHVSIASVSDDAYERTIVINGLSKSYAMTGWRLGYCGAAEKIVKLMTNIQSHMTSNVCSITQYAAVEALNGPQDKVKEMIVEFERRRNYMAKTLEEMNNLSIIKPQGAFYIMINIDKCLGKEINGERINNSMDFSAKLLEHEKVAVIPGKAFGLDNYVRVSYATSMESIEKGLERINKFVNKLK</sequence>
<evidence type="ECO:0000256" key="1">
    <source>
        <dbReference type="ARBA" id="ARBA00001933"/>
    </source>
</evidence>
<keyword evidence="3 6" id="KW-0032">Aminotransferase</keyword>
<dbReference type="PRINTS" id="PR00753">
    <property type="entry name" value="ACCSYNTHASE"/>
</dbReference>
<dbReference type="InterPro" id="IPR004838">
    <property type="entry name" value="NHTrfase_class1_PyrdxlP-BS"/>
</dbReference>
<dbReference type="PROSITE" id="PS00105">
    <property type="entry name" value="AA_TRANSFER_CLASS_1"/>
    <property type="match status" value="1"/>
</dbReference>
<dbReference type="InterPro" id="IPR015422">
    <property type="entry name" value="PyrdxlP-dep_Trfase_small"/>
</dbReference>
<reference evidence="8 9" key="1">
    <citation type="journal article" date="2021" name="Sci. Rep.">
        <title>The distribution of antibiotic resistance genes in chicken gut microbiota commensals.</title>
        <authorList>
            <person name="Juricova H."/>
            <person name="Matiasovicova J."/>
            <person name="Kubasova T."/>
            <person name="Cejkova D."/>
            <person name="Rychlik I."/>
        </authorList>
    </citation>
    <scope>NUCLEOTIDE SEQUENCE [LARGE SCALE GENOMIC DNA]</scope>
    <source>
        <strain evidence="8 9">An435</strain>
    </source>
</reference>
<feature type="domain" description="Aminotransferase class I/classII large" evidence="7">
    <location>
        <begin position="31"/>
        <end position="389"/>
    </location>
</feature>
<evidence type="ECO:0000256" key="5">
    <source>
        <dbReference type="ARBA" id="ARBA00022898"/>
    </source>
</evidence>
<evidence type="ECO:0000256" key="3">
    <source>
        <dbReference type="ARBA" id="ARBA00022576"/>
    </source>
</evidence>